<gene>
    <name evidence="10" type="ORF">EV655_104148</name>
</gene>
<feature type="transmembrane region" description="Helical" evidence="8">
    <location>
        <begin position="12"/>
        <end position="45"/>
    </location>
</feature>
<evidence type="ECO:0000313" key="11">
    <source>
        <dbReference type="Proteomes" id="UP000295142"/>
    </source>
</evidence>
<evidence type="ECO:0000256" key="5">
    <source>
        <dbReference type="ARBA" id="ARBA00022989"/>
    </source>
</evidence>
<keyword evidence="4 8" id="KW-0812">Transmembrane</keyword>
<dbReference type="PANTHER" id="PTHR33362">
    <property type="entry name" value="SIALIC ACID TRAP TRANSPORTER PERMEASE PROTEIN SIAT-RELATED"/>
    <property type="match status" value="1"/>
</dbReference>
<feature type="transmembrane region" description="Helical" evidence="8">
    <location>
        <begin position="591"/>
        <end position="616"/>
    </location>
</feature>
<evidence type="ECO:0000259" key="9">
    <source>
        <dbReference type="Pfam" id="PF06808"/>
    </source>
</evidence>
<evidence type="ECO:0000256" key="4">
    <source>
        <dbReference type="ARBA" id="ARBA00022692"/>
    </source>
</evidence>
<proteinExistence type="predicted"/>
<accession>A0A4V2SAP7</accession>
<feature type="transmembrane region" description="Helical" evidence="8">
    <location>
        <begin position="421"/>
        <end position="439"/>
    </location>
</feature>
<dbReference type="AlphaFoldDB" id="A0A4V2SAP7"/>
<dbReference type="PANTHER" id="PTHR33362:SF7">
    <property type="entry name" value="SLL1103 PROTEIN"/>
    <property type="match status" value="1"/>
</dbReference>
<feature type="transmembrane region" description="Helical" evidence="8">
    <location>
        <begin position="691"/>
        <end position="708"/>
    </location>
</feature>
<dbReference type="InterPro" id="IPR010656">
    <property type="entry name" value="DctM"/>
</dbReference>
<feature type="transmembrane region" description="Helical" evidence="8">
    <location>
        <begin position="272"/>
        <end position="296"/>
    </location>
</feature>
<comment type="function">
    <text evidence="7">Part of the tripartite ATP-independent periplasmic (TRAP) transport system.</text>
</comment>
<dbReference type="InterPro" id="IPR004681">
    <property type="entry name" value="TRAP_DctM"/>
</dbReference>
<dbReference type="EMBL" id="SLWW01000004">
    <property type="protein sequence ID" value="TCO72460.1"/>
    <property type="molecule type" value="Genomic_DNA"/>
</dbReference>
<feature type="transmembrane region" description="Helical" evidence="8">
    <location>
        <begin position="476"/>
        <end position="493"/>
    </location>
</feature>
<feature type="transmembrane region" description="Helical" evidence="8">
    <location>
        <begin position="317"/>
        <end position="340"/>
    </location>
</feature>
<organism evidence="10 11">
    <name type="scientific">Rhodovulum euryhalinum</name>
    <dbReference type="NCBI Taxonomy" id="35805"/>
    <lineage>
        <taxon>Bacteria</taxon>
        <taxon>Pseudomonadati</taxon>
        <taxon>Pseudomonadota</taxon>
        <taxon>Alphaproteobacteria</taxon>
        <taxon>Rhodobacterales</taxon>
        <taxon>Paracoccaceae</taxon>
        <taxon>Rhodovulum</taxon>
    </lineage>
</organism>
<evidence type="ECO:0000256" key="2">
    <source>
        <dbReference type="ARBA" id="ARBA00022475"/>
    </source>
</evidence>
<dbReference type="RefSeq" id="WP_132543038.1">
    <property type="nucleotide sequence ID" value="NZ_SLWW01000004.1"/>
</dbReference>
<keyword evidence="6 8" id="KW-0472">Membrane</keyword>
<feature type="transmembrane region" description="Helical" evidence="8">
    <location>
        <begin position="205"/>
        <end position="229"/>
    </location>
</feature>
<comment type="caution">
    <text evidence="10">The sequence shown here is derived from an EMBL/GenBank/DDBJ whole genome shotgun (WGS) entry which is preliminary data.</text>
</comment>
<keyword evidence="7" id="KW-0813">Transport</keyword>
<sequence length="785" mass="82688">MFFGLDGIEIGLIIVFLCLFAGILSGFPVAFAIGGAAVISFGIVAALDSAGLLIHQAIDTGSAAYNGLIAQGIHPNEISVFRYPELPRYETALFPQGWEVAMDRNVSFIVNRINERVLAGQSIETLLAVLMFVLMGITLERSRIANDLLTTMARVFGPWPGGLAVSVVVVGAFLAASTGIVGATVVTMGLLSLPTMLRNRYSPELATGVIAASGTLGQIIPPSIVIVLLGTLAGDLYATAQEERAQTVGCSDALTYLGEAAVVSVGTLFQAAILPGILLAVLYAAYAFGFALLFPAKAPPVSFGGPSGPAKSRAESLTWFVGAPVALVGGAFLLGAVGLVGSQDVTVSAYTESGQAAELRTNVSDQCKAAMIELHGQQKWDRAVAQQQTIEAAGGAVGMHERTEDEIAAARADKIASAAPLSTPIMVTLVALGLLLTTARGVVPAADPRPLLIGAGGLVLAVLVDAALISPLTSPGLTFLLLAVPVGIALYGVRHAVGMLAQSDLLRVVFPPLVLIVAVLGSIIGGITNPTPAAALGAGGALMLAAYRKLREENRTGRVIIWASFAIVIMILVGVNFDLRMTRGSVSFEDWVAFFVAQGAYHFAMFGILYACWVLFRSGVLPPVVRETAKVTSMVFMILIGSQLLNLVVISFGGEHYIQQFLRSFDNEFTVFLVVMLVLFILGFVLDFLEIIYIVVPIVGPVIYGGTFDPSWVTIMIAVNLQTSFLTPPFGFALFYLRGVAPKEVTTMHIYRGIIPFVLIQVAGLAILWLFPGIVTIVPDLLPSG</sequence>
<evidence type="ECO:0000256" key="8">
    <source>
        <dbReference type="SAM" id="Phobius"/>
    </source>
</evidence>
<keyword evidence="3 7" id="KW-0997">Cell inner membrane</keyword>
<name>A0A4V2SAP7_9RHOB</name>
<feature type="transmembrane region" description="Helical" evidence="8">
    <location>
        <begin position="714"/>
        <end position="737"/>
    </location>
</feature>
<evidence type="ECO:0000256" key="6">
    <source>
        <dbReference type="ARBA" id="ARBA00023136"/>
    </source>
</evidence>
<reference evidence="10 11" key="1">
    <citation type="submission" date="2019-03" db="EMBL/GenBank/DDBJ databases">
        <title>Genomic Encyclopedia of Type Strains, Phase IV (KMG-IV): sequencing the most valuable type-strain genomes for metagenomic binning, comparative biology and taxonomic classification.</title>
        <authorList>
            <person name="Goeker M."/>
        </authorList>
    </citation>
    <scope>NUCLEOTIDE SEQUENCE [LARGE SCALE GENOMIC DNA]</scope>
    <source>
        <strain evidence="10 11">DSM 4868</strain>
    </source>
</reference>
<evidence type="ECO:0000313" key="10">
    <source>
        <dbReference type="EMBL" id="TCO72460.1"/>
    </source>
</evidence>
<feature type="transmembrane region" description="Helical" evidence="8">
    <location>
        <begin position="559"/>
        <end position="579"/>
    </location>
</feature>
<evidence type="ECO:0000256" key="1">
    <source>
        <dbReference type="ARBA" id="ARBA00004429"/>
    </source>
</evidence>
<keyword evidence="2" id="KW-1003">Cell membrane</keyword>
<evidence type="ECO:0000256" key="7">
    <source>
        <dbReference type="RuleBase" id="RU369079"/>
    </source>
</evidence>
<dbReference type="GO" id="GO:0022857">
    <property type="term" value="F:transmembrane transporter activity"/>
    <property type="evidence" value="ECO:0007669"/>
    <property type="project" value="UniProtKB-UniRule"/>
</dbReference>
<feature type="transmembrane region" description="Helical" evidence="8">
    <location>
        <begin position="505"/>
        <end position="524"/>
    </location>
</feature>
<feature type="transmembrane region" description="Helical" evidence="8">
    <location>
        <begin position="530"/>
        <end position="547"/>
    </location>
</feature>
<feature type="transmembrane region" description="Helical" evidence="8">
    <location>
        <begin position="163"/>
        <end position="193"/>
    </location>
</feature>
<dbReference type="Pfam" id="PF06808">
    <property type="entry name" value="DctM"/>
    <property type="match status" value="2"/>
</dbReference>
<feature type="transmembrane region" description="Helical" evidence="8">
    <location>
        <begin position="628"/>
        <end position="649"/>
    </location>
</feature>
<dbReference type="Proteomes" id="UP000295142">
    <property type="component" value="Unassembled WGS sequence"/>
</dbReference>
<feature type="transmembrane region" description="Helical" evidence="8">
    <location>
        <begin position="117"/>
        <end position="139"/>
    </location>
</feature>
<keyword evidence="5 8" id="KW-1133">Transmembrane helix</keyword>
<dbReference type="GO" id="GO:0005886">
    <property type="term" value="C:plasma membrane"/>
    <property type="evidence" value="ECO:0007669"/>
    <property type="project" value="UniProtKB-SubCell"/>
</dbReference>
<protein>
    <submittedName>
        <fullName evidence="10">TRAP-type mannitol/chloroaromatic compound transport system permease large subunit</fullName>
    </submittedName>
</protein>
<keyword evidence="11" id="KW-1185">Reference proteome</keyword>
<feature type="transmembrane region" description="Helical" evidence="8">
    <location>
        <begin position="451"/>
        <end position="470"/>
    </location>
</feature>
<evidence type="ECO:0000256" key="3">
    <source>
        <dbReference type="ARBA" id="ARBA00022519"/>
    </source>
</evidence>
<feature type="transmembrane region" description="Helical" evidence="8">
    <location>
        <begin position="669"/>
        <end position="686"/>
    </location>
</feature>
<feature type="transmembrane region" description="Helical" evidence="8">
    <location>
        <begin position="749"/>
        <end position="771"/>
    </location>
</feature>
<comment type="subcellular location">
    <subcellularLocation>
        <location evidence="1 7">Cell inner membrane</location>
        <topology evidence="1 7">Multi-pass membrane protein</topology>
    </subcellularLocation>
</comment>
<feature type="domain" description="TRAP C4-dicarboxylate transport system permease DctM subunit" evidence="9">
    <location>
        <begin position="16"/>
        <end position="233"/>
    </location>
</feature>
<feature type="domain" description="TRAP C4-dicarboxylate transport system permease DctM subunit" evidence="9">
    <location>
        <begin position="494"/>
        <end position="774"/>
    </location>
</feature>
<dbReference type="OrthoDB" id="7339120at2"/>